<evidence type="ECO:0000313" key="4">
    <source>
        <dbReference type="Proteomes" id="UP000093694"/>
    </source>
</evidence>
<dbReference type="Proteomes" id="UP000077384">
    <property type="component" value="Unassembled WGS sequence"/>
</dbReference>
<sequence length="89" mass="10340">MTQIQILKVKTIRNRHSTLEVSGYIGQNRFYGYLEGVCLTISTPHPLNSKQVENFEEKLQELFPVSYDGKFKKKEIDLIMKDAPFIFSV</sequence>
<dbReference type="AlphaFoldDB" id="A0A162LC61"/>
<dbReference type="Proteomes" id="UP000093694">
    <property type="component" value="Unassembled WGS sequence"/>
</dbReference>
<evidence type="ECO:0000313" key="3">
    <source>
        <dbReference type="Proteomes" id="UP000077384"/>
    </source>
</evidence>
<protein>
    <submittedName>
        <fullName evidence="1">Uncharacterized protein</fullName>
    </submittedName>
</protein>
<gene>
    <name evidence="2" type="ORF">CLCOS_07960</name>
    <name evidence="1" type="ORF">WX73_03642</name>
</gene>
<organism evidence="1 3">
    <name type="scientific">Clostridium coskatii</name>
    <dbReference type="NCBI Taxonomy" id="1705578"/>
    <lineage>
        <taxon>Bacteria</taxon>
        <taxon>Bacillati</taxon>
        <taxon>Bacillota</taxon>
        <taxon>Clostridia</taxon>
        <taxon>Eubacteriales</taxon>
        <taxon>Clostridiaceae</taxon>
        <taxon>Clostridium</taxon>
    </lineage>
</organism>
<dbReference type="EMBL" id="LITQ01000008">
    <property type="protein sequence ID" value="OAA94072.1"/>
    <property type="molecule type" value="Genomic_DNA"/>
</dbReference>
<dbReference type="RefSeq" id="WP_063600463.1">
    <property type="nucleotide sequence ID" value="NZ_LITQ01000008.1"/>
</dbReference>
<evidence type="ECO:0000313" key="2">
    <source>
        <dbReference type="EMBL" id="OBR96634.1"/>
    </source>
</evidence>
<dbReference type="PATRIC" id="fig|1705578.3.peg.3635"/>
<dbReference type="EMBL" id="LROR01000032">
    <property type="protein sequence ID" value="OBR96634.1"/>
    <property type="molecule type" value="Genomic_DNA"/>
</dbReference>
<reference evidence="2 4" key="2">
    <citation type="journal article" date="2016" name="Front. Microbiol.">
        <title>Industrial Acetogenic Biocatalysts: A Comparative Metabolic and Genomic Analysis.</title>
        <authorList>
            <person name="Bengelsdorf F."/>
            <person name="Poehlein A."/>
            <person name="Sonja S."/>
            <person name="Erz C."/>
            <person name="Hummel T."/>
            <person name="Hoffmeister S."/>
            <person name="Daniel R."/>
            <person name="Durre P."/>
        </authorList>
    </citation>
    <scope>NUCLEOTIDE SEQUENCE [LARGE SCALE GENOMIC DNA]</scope>
    <source>
        <strain evidence="2 4">PTA-10522</strain>
    </source>
</reference>
<accession>A0A162LC61</accession>
<name>A0A162LC61_9CLOT</name>
<proteinExistence type="predicted"/>
<evidence type="ECO:0000313" key="1">
    <source>
        <dbReference type="EMBL" id="OAA94072.1"/>
    </source>
</evidence>
<comment type="caution">
    <text evidence="1">The sequence shown here is derived from an EMBL/GenBank/DDBJ whole genome shotgun (WGS) entry which is preliminary data.</text>
</comment>
<reference evidence="1 3" key="1">
    <citation type="journal article" date="2015" name="Biotechnol. Bioeng.">
        <title>Genome sequence and phenotypic characterization of Caulobacter segnis.</title>
        <authorList>
            <person name="Patel S."/>
            <person name="Fletcher B."/>
            <person name="Scott D.C."/>
            <person name="Ely B."/>
        </authorList>
    </citation>
    <scope>NUCLEOTIDE SEQUENCE [LARGE SCALE GENOMIC DNA]</scope>
    <source>
        <strain evidence="1 3">PS02</strain>
    </source>
</reference>
<keyword evidence="4" id="KW-1185">Reference proteome</keyword>